<dbReference type="OMA" id="METAWIS"/>
<proteinExistence type="predicted"/>
<dbReference type="EMBL" id="JH159153">
    <property type="protein sequence ID" value="EGZ21504.1"/>
    <property type="molecule type" value="Genomic_DNA"/>
</dbReference>
<sequence>FLKLIEYLRYTAQPKHVYQLAVRIQELGRQRRFEIFKASLHSMENEEQKTALLNEWADDMPAKLRERYSKYAGSWDYANESEALSLARTLYNWVIIERITKKELDNRIQFFVFSNKPAPTTYMPAKSIGPSRSYKDAL</sequence>
<dbReference type="InParanoid" id="G4Z3E1"/>
<dbReference type="AlphaFoldDB" id="G4Z3E1"/>
<dbReference type="Proteomes" id="UP000002640">
    <property type="component" value="Unassembled WGS sequence"/>
</dbReference>
<accession>G4Z3E1</accession>
<dbReference type="RefSeq" id="XP_009524221.1">
    <property type="nucleotide sequence ID" value="XM_009525926.1"/>
</dbReference>
<protein>
    <submittedName>
        <fullName evidence="1">Uncharacterized protein</fullName>
    </submittedName>
</protein>
<evidence type="ECO:0000313" key="2">
    <source>
        <dbReference type="Proteomes" id="UP000002640"/>
    </source>
</evidence>
<dbReference type="KEGG" id="psoj:PHYSODRAFT_415819"/>
<dbReference type="GeneID" id="20651903"/>
<feature type="non-terminal residue" evidence="1">
    <location>
        <position position="1"/>
    </location>
</feature>
<dbReference type="SMR" id="G4Z3E1"/>
<gene>
    <name evidence="1" type="ORF">PHYSODRAFT_415819</name>
</gene>
<feature type="non-terminal residue" evidence="1">
    <location>
        <position position="138"/>
    </location>
</feature>
<keyword evidence="2" id="KW-1185">Reference proteome</keyword>
<organism evidence="1 2">
    <name type="scientific">Phytophthora sojae (strain P6497)</name>
    <name type="common">Soybean stem and root rot agent</name>
    <name type="synonym">Phytophthora megasperma f. sp. glycines</name>
    <dbReference type="NCBI Taxonomy" id="1094619"/>
    <lineage>
        <taxon>Eukaryota</taxon>
        <taxon>Sar</taxon>
        <taxon>Stramenopiles</taxon>
        <taxon>Oomycota</taxon>
        <taxon>Peronosporomycetes</taxon>
        <taxon>Peronosporales</taxon>
        <taxon>Peronosporaceae</taxon>
        <taxon>Phytophthora</taxon>
    </lineage>
</organism>
<name>G4Z3E1_PHYSP</name>
<reference evidence="1 2" key="1">
    <citation type="journal article" date="2006" name="Science">
        <title>Phytophthora genome sequences uncover evolutionary origins and mechanisms of pathogenesis.</title>
        <authorList>
            <person name="Tyler B.M."/>
            <person name="Tripathy S."/>
            <person name="Zhang X."/>
            <person name="Dehal P."/>
            <person name="Jiang R.H."/>
            <person name="Aerts A."/>
            <person name="Arredondo F.D."/>
            <person name="Baxter L."/>
            <person name="Bensasson D."/>
            <person name="Beynon J.L."/>
            <person name="Chapman J."/>
            <person name="Damasceno C.M."/>
            <person name="Dorrance A.E."/>
            <person name="Dou D."/>
            <person name="Dickerman A.W."/>
            <person name="Dubchak I.L."/>
            <person name="Garbelotto M."/>
            <person name="Gijzen M."/>
            <person name="Gordon S.G."/>
            <person name="Govers F."/>
            <person name="Grunwald N.J."/>
            <person name="Huang W."/>
            <person name="Ivors K.L."/>
            <person name="Jones R.W."/>
            <person name="Kamoun S."/>
            <person name="Krampis K."/>
            <person name="Lamour K.H."/>
            <person name="Lee M.K."/>
            <person name="McDonald W.H."/>
            <person name="Medina M."/>
            <person name="Meijer H.J."/>
            <person name="Nordberg E.K."/>
            <person name="Maclean D.J."/>
            <person name="Ospina-Giraldo M.D."/>
            <person name="Morris P.F."/>
            <person name="Phuntumart V."/>
            <person name="Putnam N.H."/>
            <person name="Rash S."/>
            <person name="Rose J.K."/>
            <person name="Sakihama Y."/>
            <person name="Salamov A.A."/>
            <person name="Savidor A."/>
            <person name="Scheuring C.F."/>
            <person name="Smith B.M."/>
            <person name="Sobral B.W."/>
            <person name="Terry A."/>
            <person name="Torto-Alalibo T.A."/>
            <person name="Win J."/>
            <person name="Xu Z."/>
            <person name="Zhang H."/>
            <person name="Grigoriev I.V."/>
            <person name="Rokhsar D.S."/>
            <person name="Boore J.L."/>
        </authorList>
    </citation>
    <scope>NUCLEOTIDE SEQUENCE [LARGE SCALE GENOMIC DNA]</scope>
    <source>
        <strain evidence="1 2">P6497</strain>
    </source>
</reference>
<evidence type="ECO:0000313" key="1">
    <source>
        <dbReference type="EMBL" id="EGZ21504.1"/>
    </source>
</evidence>